<dbReference type="OrthoDB" id="7861173at2759"/>
<evidence type="ECO:0000256" key="1">
    <source>
        <dbReference type="SAM" id="MobiDB-lite"/>
    </source>
</evidence>
<dbReference type="HOGENOM" id="CLU_081088_0_0_1"/>
<keyword evidence="3" id="KW-1185">Reference proteome</keyword>
<feature type="region of interest" description="Disordered" evidence="1">
    <location>
        <begin position="212"/>
        <end position="235"/>
    </location>
</feature>
<evidence type="ECO:0000313" key="3">
    <source>
        <dbReference type="Proteomes" id="UP000002282"/>
    </source>
</evidence>
<sequence>MAKDQEGHTCPPSAPETTEDQKREQRARLIKALSRFKPRDANPLQFYNCVRELCIMHNCSIDEGLERAALTWPGLSMRQRELYDSQRHAELPIPVPRHLIYRAFQKESKGLWSLGRSSVGGGKQSTRYTLESYKPPPKPSRLRTQLNERRPKYDNLLDLPPKVAAMRVPPEPNRKFSRVSPASGRRIRSFTPPAVRRVRSIRHILSMASVDMKKSARMRNPGKCNRTKKTDAAETAGKLQPDKLASGVSKLSKKKAIKRKGVASKAKRLAKAEDLQTSHNWDEAIGCVRRRLMMHKPLKSRS</sequence>
<dbReference type="Proteomes" id="UP000002282">
    <property type="component" value="Chromosome X"/>
</dbReference>
<reference evidence="2 3" key="2">
    <citation type="journal article" date="2007" name="PLoS Biol.">
        <title>Principles of genome evolution in the Drosophila melanogaster species group.</title>
        <authorList>
            <person name="Ranz J.M."/>
            <person name="Maurin D."/>
            <person name="Chan Y.S."/>
            <person name="von Grotthuss M."/>
            <person name="Hillier L.W."/>
            <person name="Roote J."/>
            <person name="Ashburner M."/>
            <person name="Bergman C.M."/>
        </authorList>
    </citation>
    <scope>NUCLEOTIDE SEQUENCE [LARGE SCALE GENOMIC DNA]</scope>
    <source>
        <strain evidence="3">Tai18E2 / Tucson 14021-0261.01</strain>
    </source>
</reference>
<evidence type="ECO:0000313" key="2">
    <source>
        <dbReference type="EMBL" id="EDX01638.1"/>
    </source>
</evidence>
<accession>B4Q2P4</accession>
<dbReference type="PhylomeDB" id="B4Q2P4"/>
<feature type="region of interest" description="Disordered" evidence="1">
    <location>
        <begin position="165"/>
        <end position="185"/>
    </location>
</feature>
<dbReference type="OMA" id="RELCIMH"/>
<dbReference type="EMBL" id="CM000162">
    <property type="protein sequence ID" value="EDX01638.1"/>
    <property type="molecule type" value="Genomic_DNA"/>
</dbReference>
<feature type="region of interest" description="Disordered" evidence="1">
    <location>
        <begin position="115"/>
        <end position="143"/>
    </location>
</feature>
<gene>
    <name evidence="2" type="primary">Dyak\GE17113</name>
    <name evidence="2" type="synonym">dyak_GLEANR_18472</name>
    <name evidence="2" type="synonym">GE17113</name>
    <name evidence="2" type="ORF">Dyak_GE17113</name>
</gene>
<protein>
    <submittedName>
        <fullName evidence="2">Uncharacterized protein</fullName>
    </submittedName>
</protein>
<feature type="region of interest" description="Disordered" evidence="1">
    <location>
        <begin position="1"/>
        <end position="24"/>
    </location>
</feature>
<name>B4Q2P4_DROYA</name>
<proteinExistence type="predicted"/>
<organism evidence="2 3">
    <name type="scientific">Drosophila yakuba</name>
    <name type="common">Fruit fly</name>
    <dbReference type="NCBI Taxonomy" id="7245"/>
    <lineage>
        <taxon>Eukaryota</taxon>
        <taxon>Metazoa</taxon>
        <taxon>Ecdysozoa</taxon>
        <taxon>Arthropoda</taxon>
        <taxon>Hexapoda</taxon>
        <taxon>Insecta</taxon>
        <taxon>Pterygota</taxon>
        <taxon>Neoptera</taxon>
        <taxon>Endopterygota</taxon>
        <taxon>Diptera</taxon>
        <taxon>Brachycera</taxon>
        <taxon>Muscomorpha</taxon>
        <taxon>Ephydroidea</taxon>
        <taxon>Drosophilidae</taxon>
        <taxon>Drosophila</taxon>
        <taxon>Sophophora</taxon>
    </lineage>
</organism>
<dbReference type="KEGG" id="dya:Dyak_GE17113"/>
<dbReference type="eggNOG" id="ENOG502R93J">
    <property type="taxonomic scope" value="Eukaryota"/>
</dbReference>
<dbReference type="AlphaFoldDB" id="B4Q2P4"/>
<reference evidence="2 3" key="1">
    <citation type="journal article" date="2007" name="Nature">
        <title>Evolution of genes and genomes on the Drosophila phylogeny.</title>
        <authorList>
            <consortium name="Drosophila 12 Genomes Consortium"/>
            <person name="Clark A.G."/>
            <person name="Eisen M.B."/>
            <person name="Smith D.R."/>
            <person name="Bergman C.M."/>
            <person name="Oliver B."/>
            <person name="Markow T.A."/>
            <person name="Kaufman T.C."/>
            <person name="Kellis M."/>
            <person name="Gelbart W."/>
            <person name="Iyer V.N."/>
            <person name="Pollard D.A."/>
            <person name="Sackton T.B."/>
            <person name="Larracuente A.M."/>
            <person name="Singh N.D."/>
            <person name="Abad J.P."/>
            <person name="Abt D.N."/>
            <person name="Adryan B."/>
            <person name="Aguade M."/>
            <person name="Akashi H."/>
            <person name="Anderson W.W."/>
            <person name="Aquadro C.F."/>
            <person name="Ardell D.H."/>
            <person name="Arguello R."/>
            <person name="Artieri C.G."/>
            <person name="Barbash D.A."/>
            <person name="Barker D."/>
            <person name="Barsanti P."/>
            <person name="Batterham P."/>
            <person name="Batzoglou S."/>
            <person name="Begun D."/>
            <person name="Bhutkar A."/>
            <person name="Blanco E."/>
            <person name="Bosak S.A."/>
            <person name="Bradley R.K."/>
            <person name="Brand A.D."/>
            <person name="Brent M.R."/>
            <person name="Brooks A.N."/>
            <person name="Brown R.H."/>
            <person name="Butlin R.K."/>
            <person name="Caggese C."/>
            <person name="Calvi B.R."/>
            <person name="Bernardo de Carvalho A."/>
            <person name="Caspi A."/>
            <person name="Castrezana S."/>
            <person name="Celniker S.E."/>
            <person name="Chang J.L."/>
            <person name="Chapple C."/>
            <person name="Chatterji S."/>
            <person name="Chinwalla A."/>
            <person name="Civetta A."/>
            <person name="Clifton S.W."/>
            <person name="Comeron J.M."/>
            <person name="Costello J.C."/>
            <person name="Coyne J.A."/>
            <person name="Daub J."/>
            <person name="David R.G."/>
            <person name="Delcher A.L."/>
            <person name="Delehaunty K."/>
            <person name="Do C.B."/>
            <person name="Ebling H."/>
            <person name="Edwards K."/>
            <person name="Eickbush T."/>
            <person name="Evans J.D."/>
            <person name="Filipski A."/>
            <person name="Findeiss S."/>
            <person name="Freyhult E."/>
            <person name="Fulton L."/>
            <person name="Fulton R."/>
            <person name="Garcia A.C."/>
            <person name="Gardiner A."/>
            <person name="Garfield D.A."/>
            <person name="Garvin B.E."/>
            <person name="Gibson G."/>
            <person name="Gilbert D."/>
            <person name="Gnerre S."/>
            <person name="Godfrey J."/>
            <person name="Good R."/>
            <person name="Gotea V."/>
            <person name="Gravely B."/>
            <person name="Greenberg A.J."/>
            <person name="Griffiths-Jones S."/>
            <person name="Gross S."/>
            <person name="Guigo R."/>
            <person name="Gustafson E.A."/>
            <person name="Haerty W."/>
            <person name="Hahn M.W."/>
            <person name="Halligan D.L."/>
            <person name="Halpern A.L."/>
            <person name="Halter G.M."/>
            <person name="Han M.V."/>
            <person name="Heger A."/>
            <person name="Hillier L."/>
            <person name="Hinrichs A.S."/>
            <person name="Holmes I."/>
            <person name="Hoskins R.A."/>
            <person name="Hubisz M.J."/>
            <person name="Hultmark D."/>
            <person name="Huntley M.A."/>
            <person name="Jaffe D.B."/>
            <person name="Jagadeeshan S."/>
            <person name="Jeck W.R."/>
            <person name="Johnson J."/>
            <person name="Jones C.D."/>
            <person name="Jordan W.C."/>
            <person name="Karpen G.H."/>
            <person name="Kataoka E."/>
            <person name="Keightley P.D."/>
            <person name="Kheradpour P."/>
            <person name="Kirkness E.F."/>
            <person name="Koerich L.B."/>
            <person name="Kristiansen K."/>
            <person name="Kudrna D."/>
            <person name="Kulathinal R.J."/>
            <person name="Kumar S."/>
            <person name="Kwok R."/>
            <person name="Lander E."/>
            <person name="Langley C.H."/>
            <person name="Lapoint R."/>
            <person name="Lazzaro B.P."/>
            <person name="Lee S.J."/>
            <person name="Levesque L."/>
            <person name="Li R."/>
            <person name="Lin C.F."/>
            <person name="Lin M.F."/>
            <person name="Lindblad-Toh K."/>
            <person name="Llopart A."/>
            <person name="Long M."/>
            <person name="Low L."/>
            <person name="Lozovsky E."/>
            <person name="Lu J."/>
            <person name="Luo M."/>
            <person name="Machado C.A."/>
            <person name="Makalowski W."/>
            <person name="Marzo M."/>
            <person name="Matsuda M."/>
            <person name="Matzkin L."/>
            <person name="McAllister B."/>
            <person name="McBride C.S."/>
            <person name="McKernan B."/>
            <person name="McKernan K."/>
            <person name="Mendez-Lago M."/>
            <person name="Minx P."/>
            <person name="Mollenhauer M.U."/>
            <person name="Montooth K."/>
            <person name="Mount S.M."/>
            <person name="Mu X."/>
            <person name="Myers E."/>
            <person name="Negre B."/>
            <person name="Newfeld S."/>
            <person name="Nielsen R."/>
            <person name="Noor M.A."/>
            <person name="O'Grady P."/>
            <person name="Pachter L."/>
            <person name="Papaceit M."/>
            <person name="Parisi M.J."/>
            <person name="Parisi M."/>
            <person name="Parts L."/>
            <person name="Pedersen J.S."/>
            <person name="Pesole G."/>
            <person name="Phillippy A.M."/>
            <person name="Ponting C.P."/>
            <person name="Pop M."/>
            <person name="Porcelli D."/>
            <person name="Powell J.R."/>
            <person name="Prohaska S."/>
            <person name="Pruitt K."/>
            <person name="Puig M."/>
            <person name="Quesneville H."/>
            <person name="Ram K.R."/>
            <person name="Rand D."/>
            <person name="Rasmussen M.D."/>
            <person name="Reed L.K."/>
            <person name="Reenan R."/>
            <person name="Reily A."/>
            <person name="Remington K.A."/>
            <person name="Rieger T.T."/>
            <person name="Ritchie M.G."/>
            <person name="Robin C."/>
            <person name="Rogers Y.H."/>
            <person name="Rohde C."/>
            <person name="Rozas J."/>
            <person name="Rubenfield M.J."/>
            <person name="Ruiz A."/>
            <person name="Russo S."/>
            <person name="Salzberg S.L."/>
            <person name="Sanchez-Gracia A."/>
            <person name="Saranga D.J."/>
            <person name="Sato H."/>
            <person name="Schaeffer S.W."/>
            <person name="Schatz M.C."/>
            <person name="Schlenke T."/>
            <person name="Schwartz R."/>
            <person name="Segarra C."/>
            <person name="Singh R.S."/>
            <person name="Sirot L."/>
            <person name="Sirota M."/>
            <person name="Sisneros N.B."/>
            <person name="Smith C.D."/>
            <person name="Smith T.F."/>
            <person name="Spieth J."/>
            <person name="Stage D.E."/>
            <person name="Stark A."/>
            <person name="Stephan W."/>
            <person name="Strausberg R.L."/>
            <person name="Strempel S."/>
            <person name="Sturgill D."/>
            <person name="Sutton G."/>
            <person name="Sutton G.G."/>
            <person name="Tao W."/>
            <person name="Teichmann S."/>
            <person name="Tobari Y.N."/>
            <person name="Tomimura Y."/>
            <person name="Tsolas J.M."/>
            <person name="Valente V.L."/>
            <person name="Venter E."/>
            <person name="Venter J.C."/>
            <person name="Vicario S."/>
            <person name="Vieira F.G."/>
            <person name="Vilella A.J."/>
            <person name="Villasante A."/>
            <person name="Walenz B."/>
            <person name="Wang J."/>
            <person name="Wasserman M."/>
            <person name="Watts T."/>
            <person name="Wilson D."/>
            <person name="Wilson R.K."/>
            <person name="Wing R.A."/>
            <person name="Wolfner M.F."/>
            <person name="Wong A."/>
            <person name="Wong G.K."/>
            <person name="Wu C.I."/>
            <person name="Wu G."/>
            <person name="Yamamoto D."/>
            <person name="Yang H.P."/>
            <person name="Yang S.P."/>
            <person name="Yorke J.A."/>
            <person name="Yoshida K."/>
            <person name="Zdobnov E."/>
            <person name="Zhang P."/>
            <person name="Zhang Y."/>
            <person name="Zimin A.V."/>
            <person name="Baldwin J."/>
            <person name="Abdouelleil A."/>
            <person name="Abdulkadir J."/>
            <person name="Abebe A."/>
            <person name="Abera B."/>
            <person name="Abreu J."/>
            <person name="Acer S.C."/>
            <person name="Aftuck L."/>
            <person name="Alexander A."/>
            <person name="An P."/>
            <person name="Anderson E."/>
            <person name="Anderson S."/>
            <person name="Arachi H."/>
            <person name="Azer M."/>
            <person name="Bachantsang P."/>
            <person name="Barry A."/>
            <person name="Bayul T."/>
            <person name="Berlin A."/>
            <person name="Bessette D."/>
            <person name="Bloom T."/>
            <person name="Blye J."/>
            <person name="Boguslavskiy L."/>
            <person name="Bonnet C."/>
            <person name="Boukhgalter B."/>
            <person name="Bourzgui I."/>
            <person name="Brown A."/>
            <person name="Cahill P."/>
            <person name="Channer S."/>
            <person name="Cheshatsang Y."/>
            <person name="Chuda L."/>
            <person name="Citroen M."/>
            <person name="Collymore A."/>
            <person name="Cooke P."/>
            <person name="Costello M."/>
            <person name="D'Aco K."/>
            <person name="Daza R."/>
            <person name="De Haan G."/>
            <person name="DeGray S."/>
            <person name="DeMaso C."/>
            <person name="Dhargay N."/>
            <person name="Dooley K."/>
            <person name="Dooley E."/>
            <person name="Doricent M."/>
            <person name="Dorje P."/>
            <person name="Dorjee K."/>
            <person name="Dupes A."/>
            <person name="Elong R."/>
            <person name="Falk J."/>
            <person name="Farina A."/>
            <person name="Faro S."/>
            <person name="Ferguson D."/>
            <person name="Fisher S."/>
            <person name="Foley C.D."/>
            <person name="Franke A."/>
            <person name="Friedrich D."/>
            <person name="Gadbois L."/>
            <person name="Gearin G."/>
            <person name="Gearin C.R."/>
            <person name="Giannoukos G."/>
            <person name="Goode T."/>
            <person name="Graham J."/>
            <person name="Grandbois E."/>
            <person name="Grewal S."/>
            <person name="Gyaltsen K."/>
            <person name="Hafez N."/>
            <person name="Hagos B."/>
            <person name="Hall J."/>
            <person name="Henson C."/>
            <person name="Hollinger A."/>
            <person name="Honan T."/>
            <person name="Huard M.D."/>
            <person name="Hughes L."/>
            <person name="Hurhula B."/>
            <person name="Husby M.E."/>
            <person name="Kamat A."/>
            <person name="Kanga B."/>
            <person name="Kashin S."/>
            <person name="Khazanovich D."/>
            <person name="Kisner P."/>
            <person name="Lance K."/>
            <person name="Lara M."/>
            <person name="Lee W."/>
            <person name="Lennon N."/>
            <person name="Letendre F."/>
            <person name="LeVine R."/>
            <person name="Lipovsky A."/>
            <person name="Liu X."/>
            <person name="Liu J."/>
            <person name="Liu S."/>
            <person name="Lokyitsang T."/>
            <person name="Lokyitsang Y."/>
            <person name="Lubonja R."/>
            <person name="Lui A."/>
            <person name="MacDonald P."/>
            <person name="Magnisalis V."/>
            <person name="Maru K."/>
            <person name="Matthews C."/>
            <person name="McCusker W."/>
            <person name="McDonough S."/>
            <person name="Mehta T."/>
            <person name="Meldrim J."/>
            <person name="Meneus L."/>
            <person name="Mihai O."/>
            <person name="Mihalev A."/>
            <person name="Mihova T."/>
            <person name="Mittelman R."/>
            <person name="Mlenga V."/>
            <person name="Montmayeur A."/>
            <person name="Mulrain L."/>
            <person name="Navidi A."/>
            <person name="Naylor J."/>
            <person name="Negash T."/>
            <person name="Nguyen T."/>
            <person name="Nguyen N."/>
            <person name="Nicol R."/>
            <person name="Norbu C."/>
            <person name="Norbu N."/>
            <person name="Novod N."/>
            <person name="O'Neill B."/>
            <person name="Osman S."/>
            <person name="Markiewicz E."/>
            <person name="Oyono O.L."/>
            <person name="Patti C."/>
            <person name="Phunkhang P."/>
            <person name="Pierre F."/>
            <person name="Priest M."/>
            <person name="Raghuraman S."/>
            <person name="Rege F."/>
            <person name="Reyes R."/>
            <person name="Rise C."/>
            <person name="Rogov P."/>
            <person name="Ross K."/>
            <person name="Ryan E."/>
            <person name="Settipalli S."/>
            <person name="Shea T."/>
            <person name="Sherpa N."/>
            <person name="Shi L."/>
            <person name="Shih D."/>
            <person name="Sparrow T."/>
            <person name="Spaulding J."/>
            <person name="Stalker J."/>
            <person name="Stange-Thomann N."/>
            <person name="Stavropoulos S."/>
            <person name="Stone C."/>
            <person name="Strader C."/>
            <person name="Tesfaye S."/>
            <person name="Thomson T."/>
            <person name="Thoulutsang Y."/>
            <person name="Thoulutsang D."/>
            <person name="Topham K."/>
            <person name="Topping I."/>
            <person name="Tsamla T."/>
            <person name="Vassiliev H."/>
            <person name="Vo A."/>
            <person name="Wangchuk T."/>
            <person name="Wangdi T."/>
            <person name="Weiand M."/>
            <person name="Wilkinson J."/>
            <person name="Wilson A."/>
            <person name="Yadav S."/>
            <person name="Young G."/>
            <person name="Yu Q."/>
            <person name="Zembek L."/>
            <person name="Zhong D."/>
            <person name="Zimmer A."/>
            <person name="Zwirko Z."/>
            <person name="Jaffe D.B."/>
            <person name="Alvarez P."/>
            <person name="Brockman W."/>
            <person name="Butler J."/>
            <person name="Chin C."/>
            <person name="Gnerre S."/>
            <person name="Grabherr M."/>
            <person name="Kleber M."/>
            <person name="Mauceli E."/>
            <person name="MacCallum I."/>
        </authorList>
    </citation>
    <scope>NUCLEOTIDE SEQUENCE [LARGE SCALE GENOMIC DNA]</scope>
    <source>
        <strain evidence="3">Tai18E2 / Tucson 14021-0261.01</strain>
    </source>
</reference>